<keyword evidence="2" id="KW-0067">ATP-binding</keyword>
<keyword evidence="3" id="KW-1185">Reference proteome</keyword>
<evidence type="ECO:0000313" key="2">
    <source>
        <dbReference type="EMBL" id="MCP2265703.1"/>
    </source>
</evidence>
<dbReference type="Proteomes" id="UP001139493">
    <property type="component" value="Unassembled WGS sequence"/>
</dbReference>
<keyword evidence="2" id="KW-0547">Nucleotide-binding</keyword>
<evidence type="ECO:0000256" key="1">
    <source>
        <dbReference type="SAM" id="MobiDB-lite"/>
    </source>
</evidence>
<name>A0A9X2G4S8_9MICO</name>
<reference evidence="2" key="1">
    <citation type="submission" date="2022-06" db="EMBL/GenBank/DDBJ databases">
        <title>Genomic Encyclopedia of Archaeal and Bacterial Type Strains, Phase II (KMG-II): from individual species to whole genera.</title>
        <authorList>
            <person name="Goeker M."/>
        </authorList>
    </citation>
    <scope>NUCLEOTIDE SEQUENCE</scope>
    <source>
        <strain evidence="2">DSM 26652</strain>
    </source>
</reference>
<dbReference type="GO" id="GO:0004386">
    <property type="term" value="F:helicase activity"/>
    <property type="evidence" value="ECO:0007669"/>
    <property type="project" value="UniProtKB-KW"/>
</dbReference>
<feature type="region of interest" description="Disordered" evidence="1">
    <location>
        <begin position="15"/>
        <end position="42"/>
    </location>
</feature>
<comment type="caution">
    <text evidence="2">The sequence shown here is derived from an EMBL/GenBank/DDBJ whole genome shotgun (WGS) entry which is preliminary data.</text>
</comment>
<proteinExistence type="predicted"/>
<dbReference type="RefSeq" id="WP_253837025.1">
    <property type="nucleotide sequence ID" value="NZ_JAMTCS010000009.1"/>
</dbReference>
<accession>A0A9X2G4S8</accession>
<evidence type="ECO:0000313" key="3">
    <source>
        <dbReference type="Proteomes" id="UP001139493"/>
    </source>
</evidence>
<dbReference type="Gene3D" id="2.40.50.140">
    <property type="entry name" value="Nucleic acid-binding proteins"/>
    <property type="match status" value="1"/>
</dbReference>
<keyword evidence="2" id="KW-0378">Hydrolase</keyword>
<gene>
    <name evidence="2" type="ORF">APR03_003061</name>
</gene>
<organism evidence="2 3">
    <name type="scientific">Promicromonospora thailandica</name>
    <dbReference type="NCBI Taxonomy" id="765201"/>
    <lineage>
        <taxon>Bacteria</taxon>
        <taxon>Bacillati</taxon>
        <taxon>Actinomycetota</taxon>
        <taxon>Actinomycetes</taxon>
        <taxon>Micrococcales</taxon>
        <taxon>Promicromonosporaceae</taxon>
        <taxon>Promicromonospora</taxon>
    </lineage>
</organism>
<dbReference type="InterPro" id="IPR012340">
    <property type="entry name" value="NA-bd_OB-fold"/>
</dbReference>
<sequence>MSLRSALASRVARTLASNEQVSDTEERADASRNAGCAPVAAVPPRTRGKVAGVLRCVVLHPREGVRTLEAELFDGSGALNLVWLGRRTIDGIEPGRRIRVEGMVSEVDGRRTMFNPRYELRPRPGECG</sequence>
<protein>
    <submittedName>
        <fullName evidence="2">ATP-dependent DNA helicase RecG</fullName>
    </submittedName>
</protein>
<dbReference type="AlphaFoldDB" id="A0A9X2G4S8"/>
<dbReference type="EMBL" id="JAMTCS010000009">
    <property type="protein sequence ID" value="MCP2265703.1"/>
    <property type="molecule type" value="Genomic_DNA"/>
</dbReference>
<dbReference type="CDD" id="cd04488">
    <property type="entry name" value="RecG_wedge_OBF"/>
    <property type="match status" value="1"/>
</dbReference>
<keyword evidence="2" id="KW-0347">Helicase</keyword>